<evidence type="ECO:0000313" key="1">
    <source>
        <dbReference type="EMBL" id="KAA6359400.1"/>
    </source>
</evidence>
<accession>A0A5J4TNI7</accession>
<feature type="non-terminal residue" evidence="1">
    <location>
        <position position="1"/>
    </location>
</feature>
<dbReference type="Proteomes" id="UP000324800">
    <property type="component" value="Unassembled WGS sequence"/>
</dbReference>
<sequence length="108" mass="12763">GEVWQHHNCSREKNSPMKKGDIASLEVDMTQTKTIHLFINRIEQPVFMSNIPNSVQFIFGIHDKDDCISVLSLKKLNIHSHKAISGRKIYDWDDSFDDRQYYYHYGYQ</sequence>
<name>A0A5J4TNI7_9EUKA</name>
<dbReference type="AlphaFoldDB" id="A0A5J4TNI7"/>
<organism evidence="1 2">
    <name type="scientific">Streblomastix strix</name>
    <dbReference type="NCBI Taxonomy" id="222440"/>
    <lineage>
        <taxon>Eukaryota</taxon>
        <taxon>Metamonada</taxon>
        <taxon>Preaxostyla</taxon>
        <taxon>Oxymonadida</taxon>
        <taxon>Streblomastigidae</taxon>
        <taxon>Streblomastix</taxon>
    </lineage>
</organism>
<proteinExistence type="predicted"/>
<evidence type="ECO:0000313" key="2">
    <source>
        <dbReference type="Proteomes" id="UP000324800"/>
    </source>
</evidence>
<reference evidence="1 2" key="1">
    <citation type="submission" date="2019-03" db="EMBL/GenBank/DDBJ databases">
        <title>Single cell metagenomics reveals metabolic interactions within the superorganism composed of flagellate Streblomastix strix and complex community of Bacteroidetes bacteria on its surface.</title>
        <authorList>
            <person name="Treitli S.C."/>
            <person name="Kolisko M."/>
            <person name="Husnik F."/>
            <person name="Keeling P."/>
            <person name="Hampl V."/>
        </authorList>
    </citation>
    <scope>NUCLEOTIDE SEQUENCE [LARGE SCALE GENOMIC DNA]</scope>
    <source>
        <strain evidence="1">ST1C</strain>
    </source>
</reference>
<gene>
    <name evidence="1" type="ORF">EZS28_045073</name>
</gene>
<evidence type="ECO:0008006" key="3">
    <source>
        <dbReference type="Google" id="ProtNLM"/>
    </source>
</evidence>
<protein>
    <recommendedName>
        <fullName evidence="3">SPRY domain-containing protein</fullName>
    </recommendedName>
</protein>
<dbReference type="EMBL" id="SNRW01028445">
    <property type="protein sequence ID" value="KAA6359400.1"/>
    <property type="molecule type" value="Genomic_DNA"/>
</dbReference>
<comment type="caution">
    <text evidence="1">The sequence shown here is derived from an EMBL/GenBank/DDBJ whole genome shotgun (WGS) entry which is preliminary data.</text>
</comment>